<sequence>MEIPGSNESYIQEIDDNDDEIMDEKTLKLFSSFDTVEINDGKKTYECLISQADPFMVSKYFNIPVLALRLRSPNYMVSRATPDGKRFNPSLLAGRKYQIITDEEANEKIPKCRIIIGANTFEMKCIDYCKDMIMGYMKSPQSFILVDGNGNIIDEESEEAVKLLDGQIYHVICGETDLIKLPSKLYPMPIEFVAGTQINRSMSLFPPYLICISRAMHLLTFIGEKFDLRTSTPSSLIGHTVANHAAQVLCRLNDASKKIQFVTSNISNNIYSSSMSKNSFSAAFSATQNGEISNGNSTGIKLPTTDIDHIVGALERALNDMENFLQRLKIKFQVEISTIQHIEMALKIDNGCRERKERIEEMKNMYDTDKFNEFEQVAENEIQVCPDKSQIDFQKVSESRKHFSFIAKLMEKLLQSQKMGKFSFNDLAELLNFSIEVLHYIYLHWLFIKKFSHLRHNLDSPTSEKLSKQFKNCCKYWYTVSQNVSLPTIISPAFNVQNLWKTYYESIIKAQYTVETLFFANNLIE</sequence>
<dbReference type="AlphaFoldDB" id="A0A914ZC14"/>
<proteinExistence type="predicted"/>
<reference evidence="2" key="1">
    <citation type="submission" date="2022-11" db="UniProtKB">
        <authorList>
            <consortium name="WormBaseParasite"/>
        </authorList>
    </citation>
    <scope>IDENTIFICATION</scope>
</reference>
<dbReference type="Proteomes" id="UP000887577">
    <property type="component" value="Unplaced"/>
</dbReference>
<name>A0A914ZC14_9BILA</name>
<dbReference type="WBParaSite" id="PSU_v2.g9464.t1">
    <property type="protein sequence ID" value="PSU_v2.g9464.t1"/>
    <property type="gene ID" value="PSU_v2.g9464"/>
</dbReference>
<evidence type="ECO:0000313" key="1">
    <source>
        <dbReference type="Proteomes" id="UP000887577"/>
    </source>
</evidence>
<keyword evidence="1" id="KW-1185">Reference proteome</keyword>
<evidence type="ECO:0000313" key="2">
    <source>
        <dbReference type="WBParaSite" id="PSU_v2.g9464.t1"/>
    </source>
</evidence>
<organism evidence="1 2">
    <name type="scientific">Panagrolaimus superbus</name>
    <dbReference type="NCBI Taxonomy" id="310955"/>
    <lineage>
        <taxon>Eukaryota</taxon>
        <taxon>Metazoa</taxon>
        <taxon>Ecdysozoa</taxon>
        <taxon>Nematoda</taxon>
        <taxon>Chromadorea</taxon>
        <taxon>Rhabditida</taxon>
        <taxon>Tylenchina</taxon>
        <taxon>Panagrolaimomorpha</taxon>
        <taxon>Panagrolaimoidea</taxon>
        <taxon>Panagrolaimidae</taxon>
        <taxon>Panagrolaimus</taxon>
    </lineage>
</organism>
<protein>
    <submittedName>
        <fullName evidence="2">Uncharacterized protein</fullName>
    </submittedName>
</protein>
<accession>A0A914ZC14</accession>